<gene>
    <name evidence="2" type="ORF">KBTEX_00856</name>
</gene>
<accession>A0A5B8R9B2</accession>
<proteinExistence type="predicted"/>
<keyword evidence="1" id="KW-0812">Transmembrane</keyword>
<keyword evidence="1" id="KW-1133">Transmembrane helix</keyword>
<evidence type="ECO:0008006" key="3">
    <source>
        <dbReference type="Google" id="ProtNLM"/>
    </source>
</evidence>
<dbReference type="EMBL" id="MN079085">
    <property type="protein sequence ID" value="QEA04548.1"/>
    <property type="molecule type" value="Genomic_DNA"/>
</dbReference>
<feature type="transmembrane region" description="Helical" evidence="1">
    <location>
        <begin position="37"/>
        <end position="56"/>
    </location>
</feature>
<feature type="transmembrane region" description="Helical" evidence="1">
    <location>
        <begin position="68"/>
        <end position="86"/>
    </location>
</feature>
<reference evidence="2" key="1">
    <citation type="submission" date="2019-06" db="EMBL/GenBank/DDBJ databases">
        <authorList>
            <person name="Murdoch R.W."/>
            <person name="Fathepure B."/>
        </authorList>
    </citation>
    <scope>NUCLEOTIDE SEQUENCE</scope>
</reference>
<evidence type="ECO:0000256" key="1">
    <source>
        <dbReference type="SAM" id="Phobius"/>
    </source>
</evidence>
<protein>
    <recommendedName>
        <fullName evidence="3">Cobalt transport protein</fullName>
    </recommendedName>
</protein>
<name>A0A5B8R9B2_9ZZZZ</name>
<dbReference type="AlphaFoldDB" id="A0A5B8R9B2"/>
<organism evidence="2">
    <name type="scientific">uncultured organism</name>
    <dbReference type="NCBI Taxonomy" id="155900"/>
    <lineage>
        <taxon>unclassified sequences</taxon>
        <taxon>environmental samples</taxon>
    </lineage>
</organism>
<keyword evidence="1" id="KW-0472">Membrane</keyword>
<sequence>MTAGDWAAVVVGLVVVFMAGSDPAGPLAGVLHSARRLRWLLLSIAVFYGWFSTATFHWLPDAAALSEGARRAAILLVMALGARRLLGGLARERTAAALLWLVAPLARIGLPVQRFAVRLVLVFDRLAVLGAWRPPRGGGSRWRRIAAAVAGPLDYALKRAENEPLPELTLPSMSPPPARDWLVACAVAAALWLG</sequence>
<feature type="transmembrane region" description="Helical" evidence="1">
    <location>
        <begin position="6"/>
        <end position="25"/>
    </location>
</feature>
<evidence type="ECO:0000313" key="2">
    <source>
        <dbReference type="EMBL" id="QEA04548.1"/>
    </source>
</evidence>